<feature type="domain" description="SHSP" evidence="3">
    <location>
        <begin position="28"/>
        <end position="135"/>
    </location>
</feature>
<sequence>MSTIVVRPVRPLRRSDLFATLAPLAAPALRLPAVPTVALERDGEDGLLTVEAPGLDAERDLAVEVAGTRLTVSGTRRETSGRTRREARFARSVELPEGVGADAVSARYEAGVLRVRVAGMFPAPAAPQRVRVAITSDVPQAGAEQPREEQAAA</sequence>
<dbReference type="AlphaFoldDB" id="A0A6J4Q4N8"/>
<dbReference type="EMBL" id="CADCUY010000493">
    <property type="protein sequence ID" value="CAA9428186.1"/>
    <property type="molecule type" value="Genomic_DNA"/>
</dbReference>
<accession>A0A6J4Q4N8</accession>
<dbReference type="PROSITE" id="PS01031">
    <property type="entry name" value="SHSP"/>
    <property type="match status" value="1"/>
</dbReference>
<gene>
    <name evidence="4" type="ORF">AVDCRST_MAG35-2424</name>
</gene>
<dbReference type="InterPro" id="IPR031107">
    <property type="entry name" value="Small_HSP"/>
</dbReference>
<reference evidence="4" key="1">
    <citation type="submission" date="2020-02" db="EMBL/GenBank/DDBJ databases">
        <authorList>
            <person name="Meier V. D."/>
        </authorList>
    </citation>
    <scope>NUCLEOTIDE SEQUENCE</scope>
    <source>
        <strain evidence="4">AVDCRST_MAG35</strain>
    </source>
</reference>
<dbReference type="Pfam" id="PF00011">
    <property type="entry name" value="HSP20"/>
    <property type="match status" value="1"/>
</dbReference>
<organism evidence="4">
    <name type="scientific">uncultured Quadrisphaera sp</name>
    <dbReference type="NCBI Taxonomy" id="904978"/>
    <lineage>
        <taxon>Bacteria</taxon>
        <taxon>Bacillati</taxon>
        <taxon>Actinomycetota</taxon>
        <taxon>Actinomycetes</taxon>
        <taxon>Kineosporiales</taxon>
        <taxon>Kineosporiaceae</taxon>
        <taxon>Quadrisphaera</taxon>
        <taxon>environmental samples</taxon>
    </lineage>
</organism>
<dbReference type="Gene3D" id="2.60.40.790">
    <property type="match status" value="1"/>
</dbReference>
<evidence type="ECO:0000313" key="4">
    <source>
        <dbReference type="EMBL" id="CAA9428186.1"/>
    </source>
</evidence>
<protein>
    <recommendedName>
        <fullName evidence="3">SHSP domain-containing protein</fullName>
    </recommendedName>
</protein>
<evidence type="ECO:0000256" key="1">
    <source>
        <dbReference type="PROSITE-ProRule" id="PRU00285"/>
    </source>
</evidence>
<name>A0A6J4Q4N8_9ACTN</name>
<evidence type="ECO:0000259" key="3">
    <source>
        <dbReference type="PROSITE" id="PS01031"/>
    </source>
</evidence>
<dbReference type="SUPFAM" id="SSF49764">
    <property type="entry name" value="HSP20-like chaperones"/>
    <property type="match status" value="1"/>
</dbReference>
<dbReference type="InterPro" id="IPR002068">
    <property type="entry name" value="A-crystallin/Hsp20_dom"/>
</dbReference>
<comment type="similarity">
    <text evidence="1 2">Belongs to the small heat shock protein (HSP20) family.</text>
</comment>
<dbReference type="PANTHER" id="PTHR11527">
    <property type="entry name" value="HEAT-SHOCK PROTEIN 20 FAMILY MEMBER"/>
    <property type="match status" value="1"/>
</dbReference>
<dbReference type="InterPro" id="IPR008978">
    <property type="entry name" value="HSP20-like_chaperone"/>
</dbReference>
<dbReference type="CDD" id="cd00298">
    <property type="entry name" value="ACD_sHsps_p23-like"/>
    <property type="match status" value="1"/>
</dbReference>
<proteinExistence type="inferred from homology"/>
<evidence type="ECO:0000256" key="2">
    <source>
        <dbReference type="RuleBase" id="RU003616"/>
    </source>
</evidence>